<name>A0A9P4JNZ6_9PLEO</name>
<dbReference type="InterPro" id="IPR011701">
    <property type="entry name" value="MFS"/>
</dbReference>
<comment type="subcellular location">
    <subcellularLocation>
        <location evidence="1">Membrane</location>
        <topology evidence="1">Multi-pass membrane protein</topology>
    </subcellularLocation>
</comment>
<evidence type="ECO:0000313" key="8">
    <source>
        <dbReference type="Proteomes" id="UP000799536"/>
    </source>
</evidence>
<dbReference type="InterPro" id="IPR020846">
    <property type="entry name" value="MFS_dom"/>
</dbReference>
<feature type="domain" description="Major facilitator superfamily (MFS) profile" evidence="6">
    <location>
        <begin position="30"/>
        <end position="509"/>
    </location>
</feature>
<organism evidence="7 8">
    <name type="scientific">Delitschia confertaspora ATCC 74209</name>
    <dbReference type="NCBI Taxonomy" id="1513339"/>
    <lineage>
        <taxon>Eukaryota</taxon>
        <taxon>Fungi</taxon>
        <taxon>Dikarya</taxon>
        <taxon>Ascomycota</taxon>
        <taxon>Pezizomycotina</taxon>
        <taxon>Dothideomycetes</taxon>
        <taxon>Pleosporomycetidae</taxon>
        <taxon>Pleosporales</taxon>
        <taxon>Delitschiaceae</taxon>
        <taxon>Delitschia</taxon>
    </lineage>
</organism>
<dbReference type="Gene3D" id="1.20.1250.20">
    <property type="entry name" value="MFS general substrate transporter like domains"/>
    <property type="match status" value="1"/>
</dbReference>
<feature type="transmembrane region" description="Helical" evidence="5">
    <location>
        <begin position="122"/>
        <end position="145"/>
    </location>
</feature>
<proteinExistence type="predicted"/>
<dbReference type="EMBL" id="ML994026">
    <property type="protein sequence ID" value="KAF2200367.1"/>
    <property type="molecule type" value="Genomic_DNA"/>
</dbReference>
<feature type="transmembrane region" description="Helical" evidence="5">
    <location>
        <begin position="97"/>
        <end position="116"/>
    </location>
</feature>
<feature type="transmembrane region" description="Helical" evidence="5">
    <location>
        <begin position="483"/>
        <end position="504"/>
    </location>
</feature>
<dbReference type="PANTHER" id="PTHR42718">
    <property type="entry name" value="MAJOR FACILITATOR SUPERFAMILY MULTIDRUG TRANSPORTER MFSC"/>
    <property type="match status" value="1"/>
</dbReference>
<dbReference type="Proteomes" id="UP000799536">
    <property type="component" value="Unassembled WGS sequence"/>
</dbReference>
<dbReference type="CDD" id="cd17476">
    <property type="entry name" value="MFS_Amf1_MDR_like"/>
    <property type="match status" value="1"/>
</dbReference>
<gene>
    <name evidence="7" type="ORF">GQ43DRAFT_449582</name>
</gene>
<dbReference type="InterPro" id="IPR036259">
    <property type="entry name" value="MFS_trans_sf"/>
</dbReference>
<evidence type="ECO:0000259" key="6">
    <source>
        <dbReference type="PROSITE" id="PS50850"/>
    </source>
</evidence>
<reference evidence="7" key="1">
    <citation type="journal article" date="2020" name="Stud. Mycol.">
        <title>101 Dothideomycetes genomes: a test case for predicting lifestyles and emergence of pathogens.</title>
        <authorList>
            <person name="Haridas S."/>
            <person name="Albert R."/>
            <person name="Binder M."/>
            <person name="Bloem J."/>
            <person name="Labutti K."/>
            <person name="Salamov A."/>
            <person name="Andreopoulos B."/>
            <person name="Baker S."/>
            <person name="Barry K."/>
            <person name="Bills G."/>
            <person name="Bluhm B."/>
            <person name="Cannon C."/>
            <person name="Castanera R."/>
            <person name="Culley D."/>
            <person name="Daum C."/>
            <person name="Ezra D."/>
            <person name="Gonzalez J."/>
            <person name="Henrissat B."/>
            <person name="Kuo A."/>
            <person name="Liang C."/>
            <person name="Lipzen A."/>
            <person name="Lutzoni F."/>
            <person name="Magnuson J."/>
            <person name="Mondo S."/>
            <person name="Nolan M."/>
            <person name="Ohm R."/>
            <person name="Pangilinan J."/>
            <person name="Park H.-J."/>
            <person name="Ramirez L."/>
            <person name="Alfaro M."/>
            <person name="Sun H."/>
            <person name="Tritt A."/>
            <person name="Yoshinaga Y."/>
            <person name="Zwiers L.-H."/>
            <person name="Turgeon B."/>
            <person name="Goodwin S."/>
            <person name="Spatafora J."/>
            <person name="Crous P."/>
            <person name="Grigoriev I."/>
        </authorList>
    </citation>
    <scope>NUCLEOTIDE SEQUENCE</scope>
    <source>
        <strain evidence="7">ATCC 74209</strain>
    </source>
</reference>
<dbReference type="GO" id="GO:0022857">
    <property type="term" value="F:transmembrane transporter activity"/>
    <property type="evidence" value="ECO:0007669"/>
    <property type="project" value="InterPro"/>
</dbReference>
<feature type="transmembrane region" description="Helical" evidence="5">
    <location>
        <begin position="66"/>
        <end position="85"/>
    </location>
</feature>
<evidence type="ECO:0000256" key="5">
    <source>
        <dbReference type="SAM" id="Phobius"/>
    </source>
</evidence>
<feature type="transmembrane region" description="Helical" evidence="5">
    <location>
        <begin position="384"/>
        <end position="410"/>
    </location>
</feature>
<keyword evidence="3 5" id="KW-1133">Transmembrane helix</keyword>
<feature type="transmembrane region" description="Helical" evidence="5">
    <location>
        <begin position="257"/>
        <end position="275"/>
    </location>
</feature>
<protein>
    <submittedName>
        <fullName evidence="7">YOR378W-like protein</fullName>
    </submittedName>
</protein>
<keyword evidence="2 5" id="KW-0812">Transmembrane</keyword>
<dbReference type="PROSITE" id="PS50850">
    <property type="entry name" value="MFS"/>
    <property type="match status" value="1"/>
</dbReference>
<dbReference type="Pfam" id="PF07690">
    <property type="entry name" value="MFS_1"/>
    <property type="match status" value="1"/>
</dbReference>
<feature type="transmembrane region" description="Helical" evidence="5">
    <location>
        <begin position="185"/>
        <end position="208"/>
    </location>
</feature>
<dbReference type="Gene3D" id="1.20.1720.10">
    <property type="entry name" value="Multidrug resistance protein D"/>
    <property type="match status" value="1"/>
</dbReference>
<evidence type="ECO:0000256" key="3">
    <source>
        <dbReference type="ARBA" id="ARBA00022989"/>
    </source>
</evidence>
<evidence type="ECO:0000256" key="4">
    <source>
        <dbReference type="ARBA" id="ARBA00023136"/>
    </source>
</evidence>
<dbReference type="AlphaFoldDB" id="A0A9P4JNZ6"/>
<feature type="transmembrane region" description="Helical" evidence="5">
    <location>
        <begin position="228"/>
        <end position="245"/>
    </location>
</feature>
<feature type="transmembrane region" description="Helical" evidence="5">
    <location>
        <begin position="295"/>
        <end position="316"/>
    </location>
</feature>
<sequence>MSNSKISGILVSTNPQTTKTTMSMAHEIGLAVACCLSQFLSLGGLYQTVAPLTVFIDYFHIEKYGTLSWLSASYSLTVGTFILPAGRLGDMYGHKRIYLIGWVWFASWSLIAGFSYSAGPIFFSICRALQGIGPALLVPNAIALIGRNFPIGTKRNIAFACFGASGPTGATMGAIFSALFADLAWWPWSFWTLSLACSAALGISFLVIPDSDCNSKQPKRARKPLFDYWGCFTGVTGLILINFALNQAPIVTWANPYVGILLGAGIIFIIIFVFVELYATSHPLIPLQGLQKDAIFALACIAAGWGSHGIWAFHLYLFIERLRGQSALLASAAMSPVAFTGILFALSTVWLIKRIQVSYIMFVAMVFFLVGNLLLALVPIHQTYWAQTFLSMLVMPGAMNLSYPAAIMMLSSALPREKQGIAASLVSTVMNYSISCGLGLAGTLERYLIEVERQNRGVHDDPLTVSQSGSEAQAIRLAAFRGAYWFGVGLGGLGMLIAASFIMWGNRTKKREHQATTVY</sequence>
<dbReference type="OrthoDB" id="2428527at2759"/>
<dbReference type="SUPFAM" id="SSF103473">
    <property type="entry name" value="MFS general substrate transporter"/>
    <property type="match status" value="1"/>
</dbReference>
<dbReference type="PANTHER" id="PTHR42718:SF1">
    <property type="entry name" value="LOW AFFINITY AMMONIUM TRANSPORTER"/>
    <property type="match status" value="1"/>
</dbReference>
<feature type="transmembrane region" description="Helical" evidence="5">
    <location>
        <begin position="28"/>
        <end position="46"/>
    </location>
</feature>
<feature type="transmembrane region" description="Helical" evidence="5">
    <location>
        <begin position="328"/>
        <end position="352"/>
    </location>
</feature>
<comment type="caution">
    <text evidence="7">The sequence shown here is derived from an EMBL/GenBank/DDBJ whole genome shotgun (WGS) entry which is preliminary data.</text>
</comment>
<dbReference type="GO" id="GO:0016020">
    <property type="term" value="C:membrane"/>
    <property type="evidence" value="ECO:0007669"/>
    <property type="project" value="UniProtKB-SubCell"/>
</dbReference>
<evidence type="ECO:0000256" key="1">
    <source>
        <dbReference type="ARBA" id="ARBA00004141"/>
    </source>
</evidence>
<keyword evidence="4 5" id="KW-0472">Membrane</keyword>
<keyword evidence="8" id="KW-1185">Reference proteome</keyword>
<evidence type="ECO:0000256" key="2">
    <source>
        <dbReference type="ARBA" id="ARBA00022692"/>
    </source>
</evidence>
<evidence type="ECO:0000313" key="7">
    <source>
        <dbReference type="EMBL" id="KAF2200367.1"/>
    </source>
</evidence>
<feature type="transmembrane region" description="Helical" evidence="5">
    <location>
        <begin position="157"/>
        <end position="179"/>
    </location>
</feature>
<feature type="transmembrane region" description="Helical" evidence="5">
    <location>
        <begin position="422"/>
        <end position="444"/>
    </location>
</feature>
<feature type="transmembrane region" description="Helical" evidence="5">
    <location>
        <begin position="359"/>
        <end position="378"/>
    </location>
</feature>
<accession>A0A9P4JNZ6</accession>